<keyword evidence="1" id="KW-0472">Membrane</keyword>
<organism evidence="2 3">
    <name type="scientific">Enterococcus hermanniensis</name>
    <dbReference type="NCBI Taxonomy" id="249189"/>
    <lineage>
        <taxon>Bacteria</taxon>
        <taxon>Bacillati</taxon>
        <taxon>Bacillota</taxon>
        <taxon>Bacilli</taxon>
        <taxon>Lactobacillales</taxon>
        <taxon>Enterococcaceae</taxon>
        <taxon>Enterococcus</taxon>
    </lineage>
</organism>
<keyword evidence="1" id="KW-0812">Transmembrane</keyword>
<dbReference type="STRING" id="249189.RV04_GL001980"/>
<comment type="caution">
    <text evidence="2">The sequence shown here is derived from an EMBL/GenBank/DDBJ whole genome shotgun (WGS) entry which is preliminary data.</text>
</comment>
<feature type="transmembrane region" description="Helical" evidence="1">
    <location>
        <begin position="67"/>
        <end position="87"/>
    </location>
</feature>
<sequence>MKKIILVTFDEAAKTYEGFSQLQKISKSNTFDLKQAMILQKHADKSKFVVKDSVDYESNSRVAKGGFIGIIVGILGGPLGVLCGWVIGDAVGLSANYIKNKRTHTIFDSIANQLDNDELGLLLYADESDETLLNTMIAEKLDGRIERFDYETVKEDVETAKKHLKHTQD</sequence>
<name>A0A1L8TMZ4_9ENTE</name>
<keyword evidence="3" id="KW-1185">Reference proteome</keyword>
<dbReference type="RefSeq" id="WP_071857852.1">
    <property type="nucleotide sequence ID" value="NZ_JBHSHK010000023.1"/>
</dbReference>
<proteinExistence type="predicted"/>
<evidence type="ECO:0000313" key="3">
    <source>
        <dbReference type="Proteomes" id="UP000182077"/>
    </source>
</evidence>
<dbReference type="EMBL" id="JXKQ01000005">
    <property type="protein sequence ID" value="OJG45691.1"/>
    <property type="molecule type" value="Genomic_DNA"/>
</dbReference>
<dbReference type="Proteomes" id="UP000182077">
    <property type="component" value="Unassembled WGS sequence"/>
</dbReference>
<evidence type="ECO:0000256" key="1">
    <source>
        <dbReference type="SAM" id="Phobius"/>
    </source>
</evidence>
<dbReference type="AlphaFoldDB" id="A0A1L8TMZ4"/>
<dbReference type="OrthoDB" id="2365131at2"/>
<evidence type="ECO:0008006" key="4">
    <source>
        <dbReference type="Google" id="ProtNLM"/>
    </source>
</evidence>
<protein>
    <recommendedName>
        <fullName evidence="4">DUF1269 domain-containing protein</fullName>
    </recommendedName>
</protein>
<reference evidence="2 3" key="1">
    <citation type="submission" date="2014-12" db="EMBL/GenBank/DDBJ databases">
        <title>Draft genome sequences of 29 type strains of Enterococci.</title>
        <authorList>
            <person name="Zhong Z."/>
            <person name="Sun Z."/>
            <person name="Liu W."/>
            <person name="Zhang W."/>
            <person name="Zhang H."/>
        </authorList>
    </citation>
    <scope>NUCLEOTIDE SEQUENCE [LARGE SCALE GENOMIC DNA]</scope>
    <source>
        <strain evidence="2 3">DSM 17122</strain>
    </source>
</reference>
<accession>A0A1L8TMZ4</accession>
<keyword evidence="1" id="KW-1133">Transmembrane helix</keyword>
<evidence type="ECO:0000313" key="2">
    <source>
        <dbReference type="EMBL" id="OJG45691.1"/>
    </source>
</evidence>
<gene>
    <name evidence="2" type="ORF">RV04_GL001980</name>
</gene>